<accession>A0A0J1GQN2</accession>
<dbReference type="Proteomes" id="UP000036426">
    <property type="component" value="Unassembled WGS sequence"/>
</dbReference>
<evidence type="ECO:0000313" key="1">
    <source>
        <dbReference type="EMBL" id="KLV01956.1"/>
    </source>
</evidence>
<dbReference type="RefSeq" id="WP_047873410.1">
    <property type="nucleotide sequence ID" value="NZ_PYMF01000001.1"/>
</dbReference>
<dbReference type="Pfam" id="PF12915">
    <property type="entry name" value="DUF3833"/>
    <property type="match status" value="1"/>
</dbReference>
<keyword evidence="1" id="KW-0449">Lipoprotein</keyword>
<dbReference type="AlphaFoldDB" id="A0A0J1GQN2"/>
<keyword evidence="2" id="KW-1185">Reference proteome</keyword>
<dbReference type="EMBL" id="LDOV01000010">
    <property type="protein sequence ID" value="KLV01956.1"/>
    <property type="molecule type" value="Genomic_DNA"/>
</dbReference>
<name>A0A0J1GQN2_9GAMM</name>
<dbReference type="PATRIC" id="fig|754436.4.peg.1291"/>
<reference evidence="1 2" key="1">
    <citation type="submission" date="2015-05" db="EMBL/GenBank/DDBJ databases">
        <title>Photobacterium galathea sp. nov.</title>
        <authorList>
            <person name="Machado H."/>
            <person name="Gram L."/>
        </authorList>
    </citation>
    <scope>NUCLEOTIDE SEQUENCE [LARGE SCALE GENOMIC DNA]</scope>
    <source>
        <strain evidence="1 2">DSM 25995</strain>
    </source>
</reference>
<comment type="caution">
    <text evidence="1">The sequence shown here is derived from an EMBL/GenBank/DDBJ whole genome shotgun (WGS) entry which is preliminary data.</text>
</comment>
<gene>
    <name evidence="1" type="ORF">ABT58_06085</name>
</gene>
<evidence type="ECO:0000313" key="2">
    <source>
        <dbReference type="Proteomes" id="UP000036426"/>
    </source>
</evidence>
<proteinExistence type="predicted"/>
<dbReference type="InterPro" id="IPR024409">
    <property type="entry name" value="DUF3833"/>
</dbReference>
<sequence length="174" mass="19723">MLGMSLFGCSVSIDDYQNATPKLDLFQYFDGEVKAWGMLQDRSGKQTRRFEVAIKGTVQGDQLTLEEDFIFDDGEKQRRVWVITAMGNGHFIGEAGDVVGQASGKVVGNALNWQYVLRVPVGDSTYDIHFNDWMYLQDDKRMFNQAEMTKFGFKVGQVTLFFERVTPMATSPSF</sequence>
<organism evidence="1 2">
    <name type="scientific">Photobacterium aphoticum</name>
    <dbReference type="NCBI Taxonomy" id="754436"/>
    <lineage>
        <taxon>Bacteria</taxon>
        <taxon>Pseudomonadati</taxon>
        <taxon>Pseudomonadota</taxon>
        <taxon>Gammaproteobacteria</taxon>
        <taxon>Vibrionales</taxon>
        <taxon>Vibrionaceae</taxon>
        <taxon>Photobacterium</taxon>
    </lineage>
</organism>
<protein>
    <submittedName>
        <fullName evidence="1">Lipoprotein</fullName>
    </submittedName>
</protein>